<dbReference type="InterPro" id="IPR003594">
    <property type="entry name" value="HATPase_dom"/>
</dbReference>
<name>A0AAJ0UJH0_HALSE</name>
<feature type="domain" description="Histidine kinase/HSP90-like ATPase" evidence="2">
    <location>
        <begin position="1"/>
        <end position="53"/>
    </location>
</feature>
<dbReference type="Gene3D" id="3.30.565.10">
    <property type="entry name" value="Histidine kinase-like ATPase, C-terminal domain"/>
    <property type="match status" value="1"/>
</dbReference>
<dbReference type="AlphaFoldDB" id="A0AAJ0UJH0"/>
<reference evidence="3" key="1">
    <citation type="submission" date="2017-05" db="EMBL/GenBank/DDBJ databases">
        <authorList>
            <person name="Imhoff J.F."/>
            <person name="Rahn T."/>
            <person name="Kuenzel S."/>
            <person name="Neulinger S.C."/>
        </authorList>
    </citation>
    <scope>NUCLEOTIDE SEQUENCE</scope>
    <source>
        <strain evidence="3">DSM 4395</strain>
    </source>
</reference>
<feature type="region of interest" description="Disordered" evidence="1">
    <location>
        <begin position="1"/>
        <end position="30"/>
    </location>
</feature>
<evidence type="ECO:0000256" key="1">
    <source>
        <dbReference type="SAM" id="MobiDB-lite"/>
    </source>
</evidence>
<dbReference type="Pfam" id="PF02518">
    <property type="entry name" value="HATPase_c"/>
    <property type="match status" value="1"/>
</dbReference>
<dbReference type="Proteomes" id="UP001296967">
    <property type="component" value="Unassembled WGS sequence"/>
</dbReference>
<evidence type="ECO:0000313" key="4">
    <source>
        <dbReference type="Proteomes" id="UP001296967"/>
    </source>
</evidence>
<dbReference type="SUPFAM" id="SSF55874">
    <property type="entry name" value="ATPase domain of HSP90 chaperone/DNA topoisomerase II/histidine kinase"/>
    <property type="match status" value="1"/>
</dbReference>
<reference evidence="3" key="2">
    <citation type="journal article" date="2020" name="Microorganisms">
        <title>Osmotic Adaptation and Compatible Solute Biosynthesis of Phototrophic Bacteria as Revealed from Genome Analyses.</title>
        <authorList>
            <person name="Imhoff J.F."/>
            <person name="Rahn T."/>
            <person name="Kunzel S."/>
            <person name="Keller A."/>
            <person name="Neulinger S.C."/>
        </authorList>
    </citation>
    <scope>NUCLEOTIDE SEQUENCE</scope>
    <source>
        <strain evidence="3">DSM 4395</strain>
    </source>
</reference>
<dbReference type="InterPro" id="IPR036890">
    <property type="entry name" value="HATPase_C_sf"/>
</dbReference>
<sequence>MSAETQARIFEPFFQAPRGDGEPQTSRSGLGVGLTLARSLVEMHAGSIHAESDGPG</sequence>
<protein>
    <recommendedName>
        <fullName evidence="2">Histidine kinase/HSP90-like ATPase domain-containing protein</fullName>
    </recommendedName>
</protein>
<gene>
    <name evidence="3" type="ORF">CCR82_17645</name>
</gene>
<proteinExistence type="predicted"/>
<dbReference type="EMBL" id="NHSF01000089">
    <property type="protein sequence ID" value="MBK5932303.1"/>
    <property type="molecule type" value="Genomic_DNA"/>
</dbReference>
<accession>A0AAJ0UJH0</accession>
<comment type="caution">
    <text evidence="3">The sequence shown here is derived from an EMBL/GenBank/DDBJ whole genome shotgun (WGS) entry which is preliminary data.</text>
</comment>
<keyword evidence="4" id="KW-1185">Reference proteome</keyword>
<organism evidence="3 4">
    <name type="scientific">Halochromatium salexigens</name>
    <name type="common">Chromatium salexigens</name>
    <dbReference type="NCBI Taxonomy" id="49447"/>
    <lineage>
        <taxon>Bacteria</taxon>
        <taxon>Pseudomonadati</taxon>
        <taxon>Pseudomonadota</taxon>
        <taxon>Gammaproteobacteria</taxon>
        <taxon>Chromatiales</taxon>
        <taxon>Chromatiaceae</taxon>
        <taxon>Halochromatium</taxon>
    </lineage>
</organism>
<evidence type="ECO:0000313" key="3">
    <source>
        <dbReference type="EMBL" id="MBK5932303.1"/>
    </source>
</evidence>
<evidence type="ECO:0000259" key="2">
    <source>
        <dbReference type="Pfam" id="PF02518"/>
    </source>
</evidence>